<dbReference type="GO" id="GO:0043190">
    <property type="term" value="C:ATP-binding cassette (ABC) transporter complex"/>
    <property type="evidence" value="ECO:0007669"/>
    <property type="project" value="InterPro"/>
</dbReference>
<keyword evidence="3" id="KW-0592">Phosphate transport</keyword>
<evidence type="ECO:0000256" key="3">
    <source>
        <dbReference type="ARBA" id="ARBA00022592"/>
    </source>
</evidence>
<dbReference type="NCBIfam" id="TIGR00975">
    <property type="entry name" value="3a0107s03"/>
    <property type="match status" value="1"/>
</dbReference>
<dbReference type="GO" id="GO:0042301">
    <property type="term" value="F:phosphate ion binding"/>
    <property type="evidence" value="ECO:0007669"/>
    <property type="project" value="InterPro"/>
</dbReference>
<dbReference type="PANTHER" id="PTHR42996:SF1">
    <property type="entry name" value="PHOSPHATE-BINDING PROTEIN PSTS"/>
    <property type="match status" value="1"/>
</dbReference>
<dbReference type="InterPro" id="IPR005673">
    <property type="entry name" value="ABC_phos-bd_PstS"/>
</dbReference>
<protein>
    <submittedName>
        <fullName evidence="5">Unannotated protein</fullName>
    </submittedName>
</protein>
<accession>A0A6J7H6J6</accession>
<dbReference type="Gene3D" id="3.40.190.10">
    <property type="entry name" value="Periplasmic binding protein-like II"/>
    <property type="match status" value="2"/>
</dbReference>
<dbReference type="Pfam" id="PF12849">
    <property type="entry name" value="PBP_like_2"/>
    <property type="match status" value="1"/>
</dbReference>
<dbReference type="PROSITE" id="PS51257">
    <property type="entry name" value="PROKAR_LIPOPROTEIN"/>
    <property type="match status" value="1"/>
</dbReference>
<dbReference type="PIRSF" id="PIRSF002756">
    <property type="entry name" value="PstS"/>
    <property type="match status" value="1"/>
</dbReference>
<reference evidence="5" key="1">
    <citation type="submission" date="2020-05" db="EMBL/GenBank/DDBJ databases">
        <authorList>
            <person name="Chiriac C."/>
            <person name="Salcher M."/>
            <person name="Ghai R."/>
            <person name="Kavagutti S V."/>
        </authorList>
    </citation>
    <scope>NUCLEOTIDE SEQUENCE</scope>
</reference>
<evidence type="ECO:0000313" key="5">
    <source>
        <dbReference type="EMBL" id="CAB4914606.1"/>
    </source>
</evidence>
<feature type="domain" description="PBP" evidence="4">
    <location>
        <begin position="32"/>
        <end position="331"/>
    </location>
</feature>
<dbReference type="AlphaFoldDB" id="A0A6J7H6J6"/>
<dbReference type="GO" id="GO:0035435">
    <property type="term" value="P:phosphate ion transmembrane transport"/>
    <property type="evidence" value="ECO:0007669"/>
    <property type="project" value="InterPro"/>
</dbReference>
<dbReference type="InterPro" id="IPR024370">
    <property type="entry name" value="PBP_domain"/>
</dbReference>
<name>A0A6J7H6J6_9ZZZZ</name>
<comment type="similarity">
    <text evidence="1">Belongs to the PstS family.</text>
</comment>
<dbReference type="PANTHER" id="PTHR42996">
    <property type="entry name" value="PHOSPHATE-BINDING PROTEIN PSTS"/>
    <property type="match status" value="1"/>
</dbReference>
<dbReference type="EMBL" id="CAFBMR010000037">
    <property type="protein sequence ID" value="CAB4914606.1"/>
    <property type="molecule type" value="Genomic_DNA"/>
</dbReference>
<evidence type="ECO:0000256" key="1">
    <source>
        <dbReference type="ARBA" id="ARBA00008725"/>
    </source>
</evidence>
<gene>
    <name evidence="5" type="ORF">UFOPK3610_01040</name>
</gene>
<organism evidence="5">
    <name type="scientific">freshwater metagenome</name>
    <dbReference type="NCBI Taxonomy" id="449393"/>
    <lineage>
        <taxon>unclassified sequences</taxon>
        <taxon>metagenomes</taxon>
        <taxon>ecological metagenomes</taxon>
    </lineage>
</organism>
<dbReference type="InterPro" id="IPR050962">
    <property type="entry name" value="Phosphate-bind_PstS"/>
</dbReference>
<dbReference type="SUPFAM" id="SSF53850">
    <property type="entry name" value="Periplasmic binding protein-like II"/>
    <property type="match status" value="1"/>
</dbReference>
<evidence type="ECO:0000256" key="2">
    <source>
        <dbReference type="ARBA" id="ARBA00022448"/>
    </source>
</evidence>
<sequence length="363" mass="36515">MKLTRILIGSTAACAIVLTLSACGGGGSSSSSANADCASGSIKAAGSSAQGNAITDWINAYQTQCPDATIDYQAIGSGAGVEQFVAKQTSFAGTDSGVKDADLEKANERCSGGPAINIPMVGGAIAVVYNLADVDGLILTSDVLAKIFASTITKWNDPAIAGLNAGKSLPDATIAQFHRSDSSGTTDNFTKYLTATSPSVWTFAPGKDWTAPGGQGAKGSDQVIASVDGTVNSIGYVELSYLDGMQNTKAALIDNGGGPVEATSATAATTIAAATVTGSGNDLLLKVDYTTKASGAYPIVLVTYEVACQKGLSTDQNPALVKSFLTFAASDAGQSQLTTSGYVPITGSLLAKVRTAVSSLATS</sequence>
<dbReference type="CDD" id="cd13565">
    <property type="entry name" value="PBP2_PstS"/>
    <property type="match status" value="1"/>
</dbReference>
<proteinExistence type="inferred from homology"/>
<keyword evidence="2" id="KW-0813">Transport</keyword>
<evidence type="ECO:0000259" key="4">
    <source>
        <dbReference type="Pfam" id="PF12849"/>
    </source>
</evidence>